<comment type="caution">
    <text evidence="1">The sequence shown here is derived from an EMBL/GenBank/DDBJ whole genome shotgun (WGS) entry which is preliminary data.</text>
</comment>
<accession>A0AAV9WEA0</accession>
<protein>
    <submittedName>
        <fullName evidence="1">Uncharacterized protein</fullName>
    </submittedName>
</protein>
<gene>
    <name evidence="1" type="ORF">TWF481_005211</name>
</gene>
<dbReference type="Proteomes" id="UP001370758">
    <property type="component" value="Unassembled WGS sequence"/>
</dbReference>
<evidence type="ECO:0000313" key="1">
    <source>
        <dbReference type="EMBL" id="KAK6506751.1"/>
    </source>
</evidence>
<name>A0AAV9WEA0_9PEZI</name>
<reference evidence="1 2" key="1">
    <citation type="submission" date="2023-08" db="EMBL/GenBank/DDBJ databases">
        <authorList>
            <person name="Palmer J.M."/>
        </authorList>
    </citation>
    <scope>NUCLEOTIDE SEQUENCE [LARGE SCALE GENOMIC DNA]</scope>
    <source>
        <strain evidence="1 2">TWF481</strain>
    </source>
</reference>
<keyword evidence="2" id="KW-1185">Reference proteome</keyword>
<evidence type="ECO:0000313" key="2">
    <source>
        <dbReference type="Proteomes" id="UP001370758"/>
    </source>
</evidence>
<sequence>METPMAGGPVATRLHLITKIRDLLGSFRGICDHIQLLRPELELITYQKYTKNWVPRIYNYDGEAQAITTGIALNDRNKLFEMMTQLGLSLWNVTKSDAYDYNPDGVVPKHANGETKAYILFILDYKTNSREVMIQEAARKDMEESKRREDRKRVKSVIRDRSQALARRGFRPLDDDTVEDAWEQEDYTQHLEYEGREGTKVFKELIRFGDYAPHRPVVVLRGTNYGFT</sequence>
<dbReference type="AlphaFoldDB" id="A0AAV9WEA0"/>
<organism evidence="1 2">
    <name type="scientific">Arthrobotrys musiformis</name>
    <dbReference type="NCBI Taxonomy" id="47236"/>
    <lineage>
        <taxon>Eukaryota</taxon>
        <taxon>Fungi</taxon>
        <taxon>Dikarya</taxon>
        <taxon>Ascomycota</taxon>
        <taxon>Pezizomycotina</taxon>
        <taxon>Orbiliomycetes</taxon>
        <taxon>Orbiliales</taxon>
        <taxon>Orbiliaceae</taxon>
        <taxon>Arthrobotrys</taxon>
    </lineage>
</organism>
<dbReference type="EMBL" id="JAVHJL010000003">
    <property type="protein sequence ID" value="KAK6506751.1"/>
    <property type="molecule type" value="Genomic_DNA"/>
</dbReference>
<proteinExistence type="predicted"/>